<organism evidence="2 3">
    <name type="scientific">Fictibacillus arsenicus</name>
    <dbReference type="NCBI Taxonomy" id="255247"/>
    <lineage>
        <taxon>Bacteria</taxon>
        <taxon>Bacillati</taxon>
        <taxon>Bacillota</taxon>
        <taxon>Bacilli</taxon>
        <taxon>Bacillales</taxon>
        <taxon>Fictibacillaceae</taxon>
        <taxon>Fictibacillus</taxon>
    </lineage>
</organism>
<evidence type="ECO:0000313" key="3">
    <source>
        <dbReference type="Proteomes" id="UP000077412"/>
    </source>
</evidence>
<evidence type="ECO:0008006" key="4">
    <source>
        <dbReference type="Google" id="ProtNLM"/>
    </source>
</evidence>
<feature type="transmembrane region" description="Helical" evidence="1">
    <location>
        <begin position="59"/>
        <end position="79"/>
    </location>
</feature>
<keyword evidence="1" id="KW-0812">Transmembrane</keyword>
<dbReference type="PANTHER" id="PTHR39174:SF1">
    <property type="entry name" value="INNER MEMBRANE PROTEIN"/>
    <property type="match status" value="1"/>
</dbReference>
<evidence type="ECO:0000313" key="2">
    <source>
        <dbReference type="EMBL" id="ANX13969.1"/>
    </source>
</evidence>
<dbReference type="RefSeq" id="WP_066293507.1">
    <property type="nucleotide sequence ID" value="NZ_CP016761.1"/>
</dbReference>
<dbReference type="AlphaFoldDB" id="A0A1B1Z9A9"/>
<accession>A0A1B1Z9A9</accession>
<keyword evidence="1" id="KW-1133">Transmembrane helix</keyword>
<dbReference type="OrthoDB" id="1752893at2"/>
<dbReference type="Pfam" id="PF06196">
    <property type="entry name" value="DUF997"/>
    <property type="match status" value="1"/>
</dbReference>
<reference evidence="2 3" key="1">
    <citation type="submission" date="2016-08" db="EMBL/GenBank/DDBJ databases">
        <title>Complete genome sequence of Fictibacillus arsenicus G25-54, a strain with toxicity to nematodes and a potential arsenic-resistance activity.</title>
        <authorList>
            <person name="Zheng Z."/>
        </authorList>
    </citation>
    <scope>NUCLEOTIDE SEQUENCE [LARGE SCALE GENOMIC DNA]</scope>
    <source>
        <strain evidence="2 3">G25-54</strain>
    </source>
</reference>
<feature type="transmembrane region" description="Helical" evidence="1">
    <location>
        <begin position="21"/>
        <end position="43"/>
    </location>
</feature>
<dbReference type="Proteomes" id="UP000077412">
    <property type="component" value="Chromosome"/>
</dbReference>
<keyword evidence="3" id="KW-1185">Reference proteome</keyword>
<gene>
    <name evidence="2" type="ORF">ABE41_018310</name>
</gene>
<dbReference type="PANTHER" id="PTHR39174">
    <property type="entry name" value="INNER MEMBRANE PROTEIN-RELATED"/>
    <property type="match status" value="1"/>
</dbReference>
<proteinExistence type="predicted"/>
<dbReference type="STRING" id="255247.ABE41_018310"/>
<name>A0A1B1Z9A9_9BACL</name>
<protein>
    <recommendedName>
        <fullName evidence="4">Sodium:pantothenate symporter</fullName>
    </recommendedName>
</protein>
<dbReference type="InterPro" id="IPR010398">
    <property type="entry name" value="DUF997"/>
</dbReference>
<sequence>MREQEEFVEDPRFAQCNKEMWATLGLFVVNILLVGGISLWFGLNKSAESMRYILGFPAWFFWGCLVGTIVFCILPYFMIKVFFKDMSIEAEDER</sequence>
<keyword evidence="1" id="KW-0472">Membrane</keyword>
<dbReference type="KEGG" id="far:ABE41_018310"/>
<evidence type="ECO:0000256" key="1">
    <source>
        <dbReference type="SAM" id="Phobius"/>
    </source>
</evidence>
<dbReference type="EMBL" id="CP016761">
    <property type="protein sequence ID" value="ANX13969.1"/>
    <property type="molecule type" value="Genomic_DNA"/>
</dbReference>